<dbReference type="OrthoDB" id="9801454at2"/>
<dbReference type="AlphaFoldDB" id="A0A1X7IQN6"/>
<dbReference type="Pfam" id="PF18146">
    <property type="entry name" value="CinA_KH"/>
    <property type="match status" value="1"/>
</dbReference>
<evidence type="ECO:0000256" key="1">
    <source>
        <dbReference type="HAMAP-Rule" id="MF_00226"/>
    </source>
</evidence>
<dbReference type="Gene3D" id="3.90.950.20">
    <property type="entry name" value="CinA-like"/>
    <property type="match status" value="1"/>
</dbReference>
<evidence type="ECO:0000313" key="4">
    <source>
        <dbReference type="Proteomes" id="UP000193834"/>
    </source>
</evidence>
<dbReference type="Gene3D" id="3.40.980.10">
    <property type="entry name" value="MoaB/Mog-like domain"/>
    <property type="match status" value="1"/>
</dbReference>
<dbReference type="NCBIfam" id="TIGR00177">
    <property type="entry name" value="molyb_syn"/>
    <property type="match status" value="1"/>
</dbReference>
<dbReference type="PANTHER" id="PTHR13939">
    <property type="entry name" value="NICOTINAMIDE-NUCLEOTIDE AMIDOHYDROLASE PNCC"/>
    <property type="match status" value="1"/>
</dbReference>
<dbReference type="Gene3D" id="3.30.70.2860">
    <property type="match status" value="1"/>
</dbReference>
<organism evidence="3 4">
    <name type="scientific">Paenibacillus aquistagni</name>
    <dbReference type="NCBI Taxonomy" id="1852522"/>
    <lineage>
        <taxon>Bacteria</taxon>
        <taxon>Bacillati</taxon>
        <taxon>Bacillota</taxon>
        <taxon>Bacilli</taxon>
        <taxon>Bacillales</taxon>
        <taxon>Paenibacillaceae</taxon>
        <taxon>Paenibacillus</taxon>
    </lineage>
</organism>
<dbReference type="NCBIfam" id="TIGR00200">
    <property type="entry name" value="cinA_nterm"/>
    <property type="match status" value="1"/>
</dbReference>
<dbReference type="HAMAP" id="MF_00226_B">
    <property type="entry name" value="CinA_B"/>
    <property type="match status" value="1"/>
</dbReference>
<comment type="similarity">
    <text evidence="1">Belongs to the CinA family.</text>
</comment>
<dbReference type="RefSeq" id="WP_085492936.1">
    <property type="nucleotide sequence ID" value="NZ_FXAZ01000001.1"/>
</dbReference>
<sequence>MKAEMIAVGTELLLGQIVNTNAQYLSQQLAMLGIDVYYQTVVGDNPARLKDVVATAMERADLVLLTGGLGPTMDDITKDVVAELLDRSMEMHLPSLQKMEDMFRDRGVAMVESNRRQAHMIEGSDALDNSAGLAVGNALIQDGTAFILLPGPPKEMKPMFEEQVIPWLENNLFEERVTLYSRMLKFAGIGESNLEASLIDLIELQTDPTIAPYAKEGEVLIRLATKSSSLQEAEQKLNDMEEQILVRVGKYLFARADVSLEQVLVEQFTKHHLSLAAAESCTGGLFGELITSVAGSSQMFTGGVITYSNQMKHELLNVPMELLEGEQAPGAVSHETARAMADGLLKLMKTDYAVSITGVAGPGQSERKPAGLVYIGIAAKGEETVTHELRLNGNREMIRLRAVKILMQRLWQRLQDKGLITI</sequence>
<evidence type="ECO:0000259" key="2">
    <source>
        <dbReference type="SMART" id="SM00852"/>
    </source>
</evidence>
<dbReference type="CDD" id="cd00885">
    <property type="entry name" value="cinA"/>
    <property type="match status" value="1"/>
</dbReference>
<dbReference type="SUPFAM" id="SSF53218">
    <property type="entry name" value="Molybdenum cofactor biosynthesis proteins"/>
    <property type="match status" value="1"/>
</dbReference>
<keyword evidence="4" id="KW-1185">Reference proteome</keyword>
<name>A0A1X7IQN6_9BACL</name>
<dbReference type="PANTHER" id="PTHR13939:SF0">
    <property type="entry name" value="NMN AMIDOHYDROLASE-LIKE PROTEIN YFAY"/>
    <property type="match status" value="1"/>
</dbReference>
<dbReference type="InterPro" id="IPR050101">
    <property type="entry name" value="CinA"/>
</dbReference>
<reference evidence="3 4" key="1">
    <citation type="submission" date="2017-04" db="EMBL/GenBank/DDBJ databases">
        <authorList>
            <person name="Afonso C.L."/>
            <person name="Miller P.J."/>
            <person name="Scott M.A."/>
            <person name="Spackman E."/>
            <person name="Goraichik I."/>
            <person name="Dimitrov K.M."/>
            <person name="Suarez D.L."/>
            <person name="Swayne D.E."/>
        </authorList>
    </citation>
    <scope>NUCLEOTIDE SEQUENCE [LARGE SCALE GENOMIC DNA]</scope>
    <source>
        <strain evidence="3 4">11</strain>
    </source>
</reference>
<evidence type="ECO:0000313" key="3">
    <source>
        <dbReference type="EMBL" id="SMG17168.1"/>
    </source>
</evidence>
<dbReference type="InterPro" id="IPR001453">
    <property type="entry name" value="MoaB/Mog_dom"/>
</dbReference>
<feature type="domain" description="MoaB/Mog" evidence="2">
    <location>
        <begin position="4"/>
        <end position="171"/>
    </location>
</feature>
<gene>
    <name evidence="1" type="primary">cinA</name>
    <name evidence="3" type="ORF">SAMN06295960_0692</name>
</gene>
<dbReference type="Pfam" id="PF02464">
    <property type="entry name" value="CinA"/>
    <property type="match status" value="1"/>
</dbReference>
<dbReference type="EMBL" id="FXAZ01000001">
    <property type="protein sequence ID" value="SMG17168.1"/>
    <property type="molecule type" value="Genomic_DNA"/>
</dbReference>
<proteinExistence type="inferred from homology"/>
<dbReference type="InterPro" id="IPR008135">
    <property type="entry name" value="Competence-induced_CinA"/>
</dbReference>
<accession>A0A1X7IQN6</accession>
<dbReference type="InterPro" id="IPR008136">
    <property type="entry name" value="CinA_C"/>
</dbReference>
<dbReference type="Proteomes" id="UP000193834">
    <property type="component" value="Unassembled WGS sequence"/>
</dbReference>
<dbReference type="SMART" id="SM00852">
    <property type="entry name" value="MoCF_biosynth"/>
    <property type="match status" value="1"/>
</dbReference>
<dbReference type="STRING" id="1852522.SAMN06295960_0692"/>
<dbReference type="NCBIfam" id="TIGR00199">
    <property type="entry name" value="PncC_domain"/>
    <property type="match status" value="1"/>
</dbReference>
<dbReference type="SUPFAM" id="SSF142433">
    <property type="entry name" value="CinA-like"/>
    <property type="match status" value="1"/>
</dbReference>
<protein>
    <recommendedName>
        <fullName evidence="1">Putative competence-damage inducible protein</fullName>
    </recommendedName>
</protein>
<dbReference type="Pfam" id="PF00994">
    <property type="entry name" value="MoCF_biosynth"/>
    <property type="match status" value="1"/>
</dbReference>
<dbReference type="NCBIfam" id="NF001813">
    <property type="entry name" value="PRK00549.1"/>
    <property type="match status" value="1"/>
</dbReference>
<dbReference type="InterPro" id="IPR041424">
    <property type="entry name" value="CinA_KH"/>
</dbReference>
<dbReference type="PIRSF" id="PIRSF006728">
    <property type="entry name" value="CinA"/>
    <property type="match status" value="1"/>
</dbReference>
<dbReference type="InterPro" id="IPR036425">
    <property type="entry name" value="MoaB/Mog-like_dom_sf"/>
</dbReference>
<dbReference type="InterPro" id="IPR036653">
    <property type="entry name" value="CinA-like_C"/>
</dbReference>